<comment type="caution">
    <text evidence="10">The sequence shown here is derived from an EMBL/GenBank/DDBJ whole genome shotgun (WGS) entry which is preliminary data.</text>
</comment>
<evidence type="ECO:0000256" key="8">
    <source>
        <dbReference type="ARBA" id="ARBA00023033"/>
    </source>
</evidence>
<evidence type="ECO:0000256" key="2">
    <source>
        <dbReference type="ARBA" id="ARBA00005179"/>
    </source>
</evidence>
<dbReference type="Proteomes" id="UP001222325">
    <property type="component" value="Unassembled WGS sequence"/>
</dbReference>
<dbReference type="InterPro" id="IPR002401">
    <property type="entry name" value="Cyt_P450_E_grp-I"/>
</dbReference>
<dbReference type="Gene3D" id="1.10.630.10">
    <property type="entry name" value="Cytochrome P450"/>
    <property type="match status" value="1"/>
</dbReference>
<accession>A0AAD6TU02</accession>
<dbReference type="GO" id="GO:0016705">
    <property type="term" value="F:oxidoreductase activity, acting on paired donors, with incorporation or reduction of molecular oxygen"/>
    <property type="evidence" value="ECO:0007669"/>
    <property type="project" value="InterPro"/>
</dbReference>
<evidence type="ECO:0000256" key="4">
    <source>
        <dbReference type="ARBA" id="ARBA00022617"/>
    </source>
</evidence>
<keyword evidence="8" id="KW-0503">Monooxygenase</keyword>
<dbReference type="InterPro" id="IPR050364">
    <property type="entry name" value="Cytochrome_P450_fung"/>
</dbReference>
<protein>
    <submittedName>
        <fullName evidence="10">Cytochrome P450</fullName>
    </submittedName>
</protein>
<evidence type="ECO:0000313" key="11">
    <source>
        <dbReference type="Proteomes" id="UP001222325"/>
    </source>
</evidence>
<keyword evidence="5" id="KW-0479">Metal-binding</keyword>
<reference evidence="10" key="1">
    <citation type="submission" date="2023-03" db="EMBL/GenBank/DDBJ databases">
        <title>Massive genome expansion in bonnet fungi (Mycena s.s.) driven by repeated elements and novel gene families across ecological guilds.</title>
        <authorList>
            <consortium name="Lawrence Berkeley National Laboratory"/>
            <person name="Harder C.B."/>
            <person name="Miyauchi S."/>
            <person name="Viragh M."/>
            <person name="Kuo A."/>
            <person name="Thoen E."/>
            <person name="Andreopoulos B."/>
            <person name="Lu D."/>
            <person name="Skrede I."/>
            <person name="Drula E."/>
            <person name="Henrissat B."/>
            <person name="Morin E."/>
            <person name="Kohler A."/>
            <person name="Barry K."/>
            <person name="LaButti K."/>
            <person name="Morin E."/>
            <person name="Salamov A."/>
            <person name="Lipzen A."/>
            <person name="Mereny Z."/>
            <person name="Hegedus B."/>
            <person name="Baldrian P."/>
            <person name="Stursova M."/>
            <person name="Weitz H."/>
            <person name="Taylor A."/>
            <person name="Grigoriev I.V."/>
            <person name="Nagy L.G."/>
            <person name="Martin F."/>
            <person name="Kauserud H."/>
        </authorList>
    </citation>
    <scope>NUCLEOTIDE SEQUENCE</scope>
    <source>
        <strain evidence="10">CBHHK173m</strain>
    </source>
</reference>
<evidence type="ECO:0000256" key="5">
    <source>
        <dbReference type="ARBA" id="ARBA00022723"/>
    </source>
</evidence>
<dbReference type="InterPro" id="IPR036396">
    <property type="entry name" value="Cyt_P450_sf"/>
</dbReference>
<dbReference type="PRINTS" id="PR00463">
    <property type="entry name" value="EP450I"/>
</dbReference>
<evidence type="ECO:0000256" key="1">
    <source>
        <dbReference type="ARBA" id="ARBA00001971"/>
    </source>
</evidence>
<dbReference type="InterPro" id="IPR001128">
    <property type="entry name" value="Cyt_P450"/>
</dbReference>
<dbReference type="PANTHER" id="PTHR46300">
    <property type="entry name" value="P450, PUTATIVE (EUROFUNG)-RELATED-RELATED"/>
    <property type="match status" value="1"/>
</dbReference>
<dbReference type="Pfam" id="PF00067">
    <property type="entry name" value="p450"/>
    <property type="match status" value="1"/>
</dbReference>
<proteinExistence type="inferred from homology"/>
<dbReference type="PANTHER" id="PTHR46300:SF7">
    <property type="entry name" value="P450, PUTATIVE (EUROFUNG)-RELATED"/>
    <property type="match status" value="1"/>
</dbReference>
<comment type="pathway">
    <text evidence="2">Secondary metabolite biosynthesis.</text>
</comment>
<keyword evidence="6" id="KW-0560">Oxidoreductase</keyword>
<evidence type="ECO:0000256" key="3">
    <source>
        <dbReference type="ARBA" id="ARBA00010617"/>
    </source>
</evidence>
<evidence type="ECO:0000313" key="10">
    <source>
        <dbReference type="EMBL" id="KAJ7075371.1"/>
    </source>
</evidence>
<comment type="similarity">
    <text evidence="3">Belongs to the cytochrome P450 family.</text>
</comment>
<dbReference type="EMBL" id="JARJCN010000097">
    <property type="protein sequence ID" value="KAJ7075371.1"/>
    <property type="molecule type" value="Genomic_DNA"/>
</dbReference>
<comment type="cofactor">
    <cofactor evidence="1">
        <name>heme</name>
        <dbReference type="ChEBI" id="CHEBI:30413"/>
    </cofactor>
</comment>
<feature type="compositionally biased region" description="Basic and acidic residues" evidence="9">
    <location>
        <begin position="420"/>
        <end position="430"/>
    </location>
</feature>
<sequence length="525" mass="57286">MKVPGAQFFILNSAKVIQDLLIKRSTIYSHRPHSTMLNDLIGTAWLIPFMNNTDKWREYRRLFRREFDTVDASAVNKAHETQAARRLLRRLLTSTDHEGELRLAAVDAILSMTYGISPKDLHHPFINAPEDLNAIFADVARGGYIVDLFPFLRHLPAWFPGIRFHKTAKRGKDLANTMLMGPYIQVQEEMAGSTAASSVASRFLSGVQDGLISEAEQAALQNVCANTYLGGADTTVCALYNFTVAMALYPDVQTKAQKSLDAVLDGCRLPDFSDFTQLPYLSAVINEVLRWHPVTPFAIYHVSTEDDTYQGYHIPKGAMMIPNTWAILRDETIFGPDTDKFIPERFAPLVSACTDSRAPIGANRPPCSPCSPRAQRGNGGTDIAGGASGAGGCVGTRPSGATVSARLSARPRFARAGRRMPPDFSRDARARARNRRGVRPYPRVQCTESDSGARRGDEALVQRGAEPASYVRPYPRAHHTDSDSGHANQSAGSGRGGGASASQTCKRPSWRPTPVLAICTAAALA</sequence>
<dbReference type="GO" id="GO:0005506">
    <property type="term" value="F:iron ion binding"/>
    <property type="evidence" value="ECO:0007669"/>
    <property type="project" value="InterPro"/>
</dbReference>
<feature type="region of interest" description="Disordered" evidence="9">
    <location>
        <begin position="412"/>
        <end position="510"/>
    </location>
</feature>
<dbReference type="AlphaFoldDB" id="A0AAD6TU02"/>
<feature type="compositionally biased region" description="Basic and acidic residues" evidence="9">
    <location>
        <begin position="451"/>
        <end position="460"/>
    </location>
</feature>
<keyword evidence="4" id="KW-0349">Heme</keyword>
<keyword evidence="11" id="KW-1185">Reference proteome</keyword>
<evidence type="ECO:0000256" key="9">
    <source>
        <dbReference type="SAM" id="MobiDB-lite"/>
    </source>
</evidence>
<gene>
    <name evidence="10" type="ORF">B0H15DRAFT_1027102</name>
</gene>
<keyword evidence="7" id="KW-0408">Iron</keyword>
<dbReference type="SUPFAM" id="SSF48264">
    <property type="entry name" value="Cytochrome P450"/>
    <property type="match status" value="1"/>
</dbReference>
<name>A0AAD6TU02_9AGAR</name>
<dbReference type="GO" id="GO:0004497">
    <property type="term" value="F:monooxygenase activity"/>
    <property type="evidence" value="ECO:0007669"/>
    <property type="project" value="UniProtKB-KW"/>
</dbReference>
<dbReference type="GO" id="GO:0020037">
    <property type="term" value="F:heme binding"/>
    <property type="evidence" value="ECO:0007669"/>
    <property type="project" value="InterPro"/>
</dbReference>
<organism evidence="10 11">
    <name type="scientific">Mycena belliarum</name>
    <dbReference type="NCBI Taxonomy" id="1033014"/>
    <lineage>
        <taxon>Eukaryota</taxon>
        <taxon>Fungi</taxon>
        <taxon>Dikarya</taxon>
        <taxon>Basidiomycota</taxon>
        <taxon>Agaricomycotina</taxon>
        <taxon>Agaricomycetes</taxon>
        <taxon>Agaricomycetidae</taxon>
        <taxon>Agaricales</taxon>
        <taxon>Marasmiineae</taxon>
        <taxon>Mycenaceae</taxon>
        <taxon>Mycena</taxon>
    </lineage>
</organism>
<evidence type="ECO:0000256" key="7">
    <source>
        <dbReference type="ARBA" id="ARBA00023004"/>
    </source>
</evidence>
<evidence type="ECO:0000256" key="6">
    <source>
        <dbReference type="ARBA" id="ARBA00023002"/>
    </source>
</evidence>